<dbReference type="AlphaFoldDB" id="A0A2T0BDI5"/>
<comment type="caution">
    <text evidence="2">The sequence shown here is derived from an EMBL/GenBank/DDBJ whole genome shotgun (WGS) entry which is preliminary data.</text>
</comment>
<dbReference type="InterPro" id="IPR012337">
    <property type="entry name" value="RNaseH-like_sf"/>
</dbReference>
<reference evidence="2 3" key="1">
    <citation type="submission" date="2018-03" db="EMBL/GenBank/DDBJ databases">
        <title>Genome sequence of Clostridium luticellarii DSM 29923.</title>
        <authorList>
            <person name="Poehlein A."/>
            <person name="Daniel R."/>
        </authorList>
    </citation>
    <scope>NUCLEOTIDE SEQUENCE [LARGE SCALE GENOMIC DNA]</scope>
    <source>
        <strain evidence="2 3">DSM 29923</strain>
    </source>
</reference>
<dbReference type="OrthoDB" id="9790530at2"/>
<dbReference type="InterPro" id="IPR036397">
    <property type="entry name" value="RNaseH_sf"/>
</dbReference>
<feature type="domain" description="YprB ribonuclease H-like" evidence="1">
    <location>
        <begin position="26"/>
        <end position="192"/>
    </location>
</feature>
<dbReference type="RefSeq" id="WP_106010544.1">
    <property type="nucleotide sequence ID" value="NZ_JALCPJ010000015.1"/>
</dbReference>
<evidence type="ECO:0000313" key="3">
    <source>
        <dbReference type="Proteomes" id="UP000237798"/>
    </source>
</evidence>
<evidence type="ECO:0000313" key="2">
    <source>
        <dbReference type="EMBL" id="PRR81970.1"/>
    </source>
</evidence>
<dbReference type="EMBL" id="PVXP01000061">
    <property type="protein sequence ID" value="PRR81970.1"/>
    <property type="molecule type" value="Genomic_DNA"/>
</dbReference>
<gene>
    <name evidence="2" type="ORF">CLLU_29690</name>
</gene>
<name>A0A2T0BDI5_9CLOT</name>
<accession>A0A2T0BDI5</accession>
<sequence>MEIKEYEQLTTIGENEFLKCNMDNILYFDIETTGFDRQNHSIILISLGKFSSKNRFRVKQYFADDLKDEKDILYEFSEDIRGENIWCSYNGIAFDEPFIKERMNQSSICFISPRYHVDLYRIIRPYYRQLGMERCNLKTVEKYIGINRKDKINGGISVNLYEEFLSSKDSNIKNTIMLHNYEDVLNLPKIHEFAIKIKEDKLLVRKDCITEKQLKYLKVLLKKNNLNLNIQLNKLSKKAASHSIEYLLKGEKNAEELVNIINNSY</sequence>
<dbReference type="GO" id="GO:0003676">
    <property type="term" value="F:nucleic acid binding"/>
    <property type="evidence" value="ECO:0007669"/>
    <property type="project" value="InterPro"/>
</dbReference>
<protein>
    <recommendedName>
        <fullName evidence="1">YprB ribonuclease H-like domain-containing protein</fullName>
    </recommendedName>
</protein>
<dbReference type="InterPro" id="IPR038720">
    <property type="entry name" value="YprB_RNase_H-like_dom"/>
</dbReference>
<evidence type="ECO:0000259" key="1">
    <source>
        <dbReference type="Pfam" id="PF13482"/>
    </source>
</evidence>
<dbReference type="Proteomes" id="UP000237798">
    <property type="component" value="Unassembled WGS sequence"/>
</dbReference>
<dbReference type="PANTHER" id="PTHR38462:SF1">
    <property type="entry name" value="YPRB RIBONUCLEASE H-LIKE DOMAIN-CONTAINING PROTEIN"/>
    <property type="match status" value="1"/>
</dbReference>
<dbReference type="PANTHER" id="PTHR38462">
    <property type="entry name" value="EXONUCLEASE-LIKE PROTEIN"/>
    <property type="match status" value="1"/>
</dbReference>
<dbReference type="SUPFAM" id="SSF53098">
    <property type="entry name" value="Ribonuclease H-like"/>
    <property type="match status" value="1"/>
</dbReference>
<organism evidence="2 3">
    <name type="scientific">Clostridium luticellarii</name>
    <dbReference type="NCBI Taxonomy" id="1691940"/>
    <lineage>
        <taxon>Bacteria</taxon>
        <taxon>Bacillati</taxon>
        <taxon>Bacillota</taxon>
        <taxon>Clostridia</taxon>
        <taxon>Eubacteriales</taxon>
        <taxon>Clostridiaceae</taxon>
        <taxon>Clostridium</taxon>
    </lineage>
</organism>
<keyword evidence="3" id="KW-1185">Reference proteome</keyword>
<dbReference type="Gene3D" id="3.30.420.10">
    <property type="entry name" value="Ribonuclease H-like superfamily/Ribonuclease H"/>
    <property type="match status" value="1"/>
</dbReference>
<proteinExistence type="predicted"/>
<dbReference type="Pfam" id="PF13482">
    <property type="entry name" value="RNase_H_2"/>
    <property type="match status" value="1"/>
</dbReference>